<keyword evidence="1 3" id="KW-0547">Nucleotide-binding</keyword>
<dbReference type="eggNOG" id="KOG0192">
    <property type="taxonomic scope" value="Eukaryota"/>
</dbReference>
<name>A0A1X7USW3_AMPQE</name>
<dbReference type="Pfam" id="PF00069">
    <property type="entry name" value="Pkinase"/>
    <property type="match status" value="1"/>
</dbReference>
<protein>
    <recommendedName>
        <fullName evidence="5">Protein kinase domain-containing protein</fullName>
    </recommendedName>
</protein>
<evidence type="ECO:0000256" key="4">
    <source>
        <dbReference type="SAM" id="Coils"/>
    </source>
</evidence>
<dbReference type="InParanoid" id="A0A1X7USW3"/>
<keyword evidence="2 3" id="KW-0067">ATP-binding</keyword>
<keyword evidence="7" id="KW-1185">Reference proteome</keyword>
<evidence type="ECO:0000259" key="5">
    <source>
        <dbReference type="PROSITE" id="PS50011"/>
    </source>
</evidence>
<dbReference type="GO" id="GO:0097527">
    <property type="term" value="P:necroptotic signaling pathway"/>
    <property type="evidence" value="ECO:0007669"/>
    <property type="project" value="TreeGrafter"/>
</dbReference>
<evidence type="ECO:0000313" key="6">
    <source>
        <dbReference type="EnsemblMetazoa" id="Aqu2.1.30472_001"/>
    </source>
</evidence>
<gene>
    <name evidence="6" type="primary">109582440</name>
</gene>
<dbReference type="STRING" id="400682.A0A1X7USW3"/>
<dbReference type="InterPro" id="IPR036859">
    <property type="entry name" value="CAP-Gly_dom_sf"/>
</dbReference>
<dbReference type="InterPro" id="IPR017441">
    <property type="entry name" value="Protein_kinase_ATP_BS"/>
</dbReference>
<accession>A0A1X7USW3</accession>
<organism evidence="6">
    <name type="scientific">Amphimedon queenslandica</name>
    <name type="common">Sponge</name>
    <dbReference type="NCBI Taxonomy" id="400682"/>
    <lineage>
        <taxon>Eukaryota</taxon>
        <taxon>Metazoa</taxon>
        <taxon>Porifera</taxon>
        <taxon>Demospongiae</taxon>
        <taxon>Heteroscleromorpha</taxon>
        <taxon>Haplosclerida</taxon>
        <taxon>Niphatidae</taxon>
        <taxon>Amphimedon</taxon>
    </lineage>
</organism>
<proteinExistence type="predicted"/>
<dbReference type="EnsemblMetazoa" id="Aqu2.1.30472_001">
    <property type="protein sequence ID" value="Aqu2.1.30472_001"/>
    <property type="gene ID" value="Aqu2.1.30472"/>
</dbReference>
<dbReference type="GO" id="GO:0005524">
    <property type="term" value="F:ATP binding"/>
    <property type="evidence" value="ECO:0007669"/>
    <property type="project" value="UniProtKB-UniRule"/>
</dbReference>
<evidence type="ECO:0000256" key="3">
    <source>
        <dbReference type="PROSITE-ProRule" id="PRU10141"/>
    </source>
</evidence>
<dbReference type="PROSITE" id="PS50011">
    <property type="entry name" value="PROTEIN_KINASE_DOM"/>
    <property type="match status" value="1"/>
</dbReference>
<evidence type="ECO:0000313" key="7">
    <source>
        <dbReference type="Proteomes" id="UP000007879"/>
    </source>
</evidence>
<dbReference type="PROSITE" id="PS00107">
    <property type="entry name" value="PROTEIN_KINASE_ATP"/>
    <property type="match status" value="1"/>
</dbReference>
<dbReference type="SUPFAM" id="SSF56112">
    <property type="entry name" value="Protein kinase-like (PK-like)"/>
    <property type="match status" value="1"/>
</dbReference>
<dbReference type="SUPFAM" id="SSF74924">
    <property type="entry name" value="Cap-Gly domain"/>
    <property type="match status" value="2"/>
</dbReference>
<dbReference type="Gene3D" id="1.10.510.10">
    <property type="entry name" value="Transferase(Phosphotransferase) domain 1"/>
    <property type="match status" value="1"/>
</dbReference>
<dbReference type="PANTHER" id="PTHR44329">
    <property type="entry name" value="SERINE/THREONINE-PROTEIN KINASE TNNI3K-RELATED"/>
    <property type="match status" value="1"/>
</dbReference>
<dbReference type="InterPro" id="IPR011009">
    <property type="entry name" value="Kinase-like_dom_sf"/>
</dbReference>
<reference evidence="7" key="1">
    <citation type="journal article" date="2010" name="Nature">
        <title>The Amphimedon queenslandica genome and the evolution of animal complexity.</title>
        <authorList>
            <person name="Srivastava M."/>
            <person name="Simakov O."/>
            <person name="Chapman J."/>
            <person name="Fahey B."/>
            <person name="Gauthier M.E."/>
            <person name="Mitros T."/>
            <person name="Richards G.S."/>
            <person name="Conaco C."/>
            <person name="Dacre M."/>
            <person name="Hellsten U."/>
            <person name="Larroux C."/>
            <person name="Putnam N.H."/>
            <person name="Stanke M."/>
            <person name="Adamska M."/>
            <person name="Darling A."/>
            <person name="Degnan S.M."/>
            <person name="Oakley T.H."/>
            <person name="Plachetzki D.C."/>
            <person name="Zhai Y."/>
            <person name="Adamski M."/>
            <person name="Calcino A."/>
            <person name="Cummins S.F."/>
            <person name="Goodstein D.M."/>
            <person name="Harris C."/>
            <person name="Jackson D.J."/>
            <person name="Leys S.P."/>
            <person name="Shu S."/>
            <person name="Woodcroft B.J."/>
            <person name="Vervoort M."/>
            <person name="Kosik K.S."/>
            <person name="Manning G."/>
            <person name="Degnan B.M."/>
            <person name="Rokhsar D.S."/>
        </authorList>
    </citation>
    <scope>NUCLEOTIDE SEQUENCE [LARGE SCALE GENOMIC DNA]</scope>
</reference>
<dbReference type="InterPro" id="IPR008266">
    <property type="entry name" value="Tyr_kinase_AS"/>
</dbReference>
<dbReference type="Gene3D" id="2.30.30.190">
    <property type="entry name" value="CAP Gly-rich-like domain"/>
    <property type="match status" value="2"/>
</dbReference>
<dbReference type="GO" id="GO:0004672">
    <property type="term" value="F:protein kinase activity"/>
    <property type="evidence" value="ECO:0007669"/>
    <property type="project" value="InterPro"/>
</dbReference>
<feature type="domain" description="Protein kinase" evidence="5">
    <location>
        <begin position="504"/>
        <end position="760"/>
    </location>
</feature>
<feature type="coiled-coil region" evidence="4">
    <location>
        <begin position="421"/>
        <end position="483"/>
    </location>
</feature>
<dbReference type="AlphaFoldDB" id="A0A1X7USW3"/>
<dbReference type="Gene3D" id="3.30.200.20">
    <property type="entry name" value="Phosphorylase Kinase, domain 1"/>
    <property type="match status" value="1"/>
</dbReference>
<dbReference type="EnsemblMetazoa" id="XM_019997155.1">
    <property type="protein sequence ID" value="XP_019852714.1"/>
    <property type="gene ID" value="LOC109582440"/>
</dbReference>
<dbReference type="Proteomes" id="UP000007879">
    <property type="component" value="Unassembled WGS sequence"/>
</dbReference>
<dbReference type="InterPro" id="IPR000719">
    <property type="entry name" value="Prot_kinase_dom"/>
</dbReference>
<sequence>MAYILLSDKYGKKRGSSRLVSKGEIVERIPGNSFDGSRQNHNYRVVSDPDTTFCVQQLFNEVDQLERNEANYLRAIKDPLIRIREYENKTRLNEMLDLSVHDVVIVNNGNGGVSVPVHGRIEYIGPWRDHQKGTFFGINIALDSRYKGKGTSNGSPHFSCDTNDAIYVAMDKIIKRSTYGDHQFNVKPSDDTSTPTLRRTESSKFKMDVRVVLQSLNDKVIHGTVRWTGPIILQGQTITAVGIETDEAINATKDFPDLHIPSCTSGLQHFTVAPPHGKIYLPEQMVVYPEDHKEKIERSIELTKIASNYDIDVFSLCAQDHLLEEASKATKIPDQQMAKASKLDVNEDKRKAAEFGISLREYQAQQRLFNEHSPKETDKPLQTKTLPPYMRSVSRDRHFDKRKSAGVIPSQQLNYETTEENRQLKAVQEEQRRRIQQLEKEKSDITQAKQDLEQRFDQMRAELDEVSMQKSELETQVRYYRQQLTEGPSLPGKEPWEIDRRDIQVTNQKLGHGGWGEVYVGIYFKQQVAVKKLHTSIEEHFTSTIIEEIKTMSKLCHPNLLQFIGAVFVNDGPESGSKMLITEIMDMSLRAAYERRILTPADRDIILRIMHDVAVGLNYLHSLPDPIIHRDVSSANVLLESKGSNKWKTKISDFGSAKQSRQAYSRGAGAMVYSAPESFPQGWKEQRKRQTTKMDVYSYGILLCEVLLCQFPDEQQYHDNLIDQIDDFRLQCLIDSCVSTEPEKRPSMNNILKELDHYLLL</sequence>
<dbReference type="PANTHER" id="PTHR44329:SF298">
    <property type="entry name" value="MIXED LINEAGE KINASE DOMAIN-LIKE PROTEIN"/>
    <property type="match status" value="1"/>
</dbReference>
<dbReference type="OrthoDB" id="4062651at2759"/>
<keyword evidence="4" id="KW-0175">Coiled coil</keyword>
<dbReference type="PROSITE" id="PS00109">
    <property type="entry name" value="PROTEIN_KINASE_TYR"/>
    <property type="match status" value="1"/>
</dbReference>
<reference evidence="6" key="2">
    <citation type="submission" date="2017-05" db="UniProtKB">
        <authorList>
            <consortium name="EnsemblMetazoa"/>
        </authorList>
    </citation>
    <scope>IDENTIFICATION</scope>
</reference>
<evidence type="ECO:0000256" key="1">
    <source>
        <dbReference type="ARBA" id="ARBA00022741"/>
    </source>
</evidence>
<feature type="binding site" evidence="3">
    <location>
        <position position="532"/>
    </location>
    <ligand>
        <name>ATP</name>
        <dbReference type="ChEBI" id="CHEBI:30616"/>
    </ligand>
</feature>
<evidence type="ECO:0000256" key="2">
    <source>
        <dbReference type="ARBA" id="ARBA00022840"/>
    </source>
</evidence>
<dbReference type="KEGG" id="aqu:109582440"/>
<dbReference type="InterPro" id="IPR051681">
    <property type="entry name" value="Ser/Thr_Kinases-Pseudokinases"/>
</dbReference>